<dbReference type="GO" id="GO:0005829">
    <property type="term" value="C:cytosol"/>
    <property type="evidence" value="ECO:0007669"/>
    <property type="project" value="TreeGrafter"/>
</dbReference>
<evidence type="ECO:0000256" key="13">
    <source>
        <dbReference type="ARBA" id="ARBA00034808"/>
    </source>
</evidence>
<dbReference type="PROSITE" id="PS51217">
    <property type="entry name" value="UVRD_HELICASE_CTER"/>
    <property type="match status" value="1"/>
</dbReference>
<keyword evidence="10" id="KW-0234">DNA repair</keyword>
<comment type="catalytic activity">
    <reaction evidence="12">
        <text>Couples ATP hydrolysis with the unwinding of duplex DNA by translocating in the 3'-5' direction.</text>
        <dbReference type="EC" id="5.6.2.4"/>
    </reaction>
</comment>
<evidence type="ECO:0000259" key="17">
    <source>
        <dbReference type="PROSITE" id="PS51217"/>
    </source>
</evidence>
<keyword evidence="3 15" id="KW-0547">Nucleotide-binding</keyword>
<dbReference type="GO" id="GO:0004527">
    <property type="term" value="F:exonuclease activity"/>
    <property type="evidence" value="ECO:0007669"/>
    <property type="project" value="UniProtKB-KW"/>
</dbReference>
<comment type="similarity">
    <text evidence="1">Belongs to the helicase family. UvrD subfamily.</text>
</comment>
<feature type="domain" description="UvrD-like helicase ATP-binding" evidence="16">
    <location>
        <begin position="1"/>
        <end position="315"/>
    </location>
</feature>
<accession>A0A7X8YDK5</accession>
<evidence type="ECO:0000256" key="8">
    <source>
        <dbReference type="ARBA" id="ARBA00022840"/>
    </source>
</evidence>
<dbReference type="GO" id="GO:0043138">
    <property type="term" value="F:3'-5' DNA helicase activity"/>
    <property type="evidence" value="ECO:0007669"/>
    <property type="project" value="UniProtKB-EC"/>
</dbReference>
<keyword evidence="8 15" id="KW-0067">ATP-binding</keyword>
<evidence type="ECO:0000313" key="18">
    <source>
        <dbReference type="EMBL" id="NLS09277.1"/>
    </source>
</evidence>
<dbReference type="GO" id="GO:0003677">
    <property type="term" value="F:DNA binding"/>
    <property type="evidence" value="ECO:0007669"/>
    <property type="project" value="UniProtKB-KW"/>
</dbReference>
<dbReference type="Pfam" id="PF12705">
    <property type="entry name" value="PDDEXK_1"/>
    <property type="match status" value="1"/>
</dbReference>
<keyword evidence="19" id="KW-1185">Reference proteome</keyword>
<dbReference type="Gene3D" id="3.90.320.10">
    <property type="match status" value="1"/>
</dbReference>
<evidence type="ECO:0000256" key="11">
    <source>
        <dbReference type="ARBA" id="ARBA00023235"/>
    </source>
</evidence>
<evidence type="ECO:0000259" key="16">
    <source>
        <dbReference type="PROSITE" id="PS51198"/>
    </source>
</evidence>
<dbReference type="GO" id="GO:0033202">
    <property type="term" value="C:DNA helicase complex"/>
    <property type="evidence" value="ECO:0007669"/>
    <property type="project" value="TreeGrafter"/>
</dbReference>
<keyword evidence="6 15" id="KW-0347">Helicase</keyword>
<gene>
    <name evidence="18" type="ORF">HGQ17_04505</name>
</gene>
<dbReference type="InterPro" id="IPR014017">
    <property type="entry name" value="DNA_helicase_UvrD-like_C"/>
</dbReference>
<dbReference type="InterPro" id="IPR011604">
    <property type="entry name" value="PDDEXK-like_dom_sf"/>
</dbReference>
<sequence length="1096" mass="119436">MNQCRGFPPPGSGPILVYGRPGSGKTEQAVAAGLKFLQAGHDARRLSILSPTRATAARIRDSLELQWSATGPEASLSDQPSRSFAAYAFWLLGEARRRRVLRFSARSPRLLSGAEQDRILREILAEFAAEHGHQAWPGSLAEAATTEGFRKEVRELIERCSEQGITAEQLHSLGLEHNRQEWQVAAEIYAAYRRLLDSPEYADAFDPAGLIQAACEVLEADEQFLAAERQRLQLLVIDDLQEAGSNVLRLLRLVGAGKDVLAFANPDTAVQGFRGARPDKLRDWTTKALMSPDAEAGLPGAQPQIQILEGSHRLRGEISRLYSRVVQRIGAVGPAQLRRAEEAELAEAGTETGATGGEDEVTVAAATAAGEHIAEQAVLAEILERYDSHGVPFGQIAVIARSGSTAHGLARQLRARGVPVRQSMSEFVLNQEPAVTPLLEILARYSQPSLPDEEAPTEEQQAELDLELLLSLLSGPYGDTDPLTQRSLRQLLLRAERAAAAEQQRAPRSAEQLLFTAVHNPEDPVLVTTVEKHPGVAYGLGRAARMLQAARETIGEQTTETAGPEEVLWAVWEAARVTTGWAETTEGSGMEAERADRHLDSVLALFQAAERFADQNPRATAADFVDHMRRIELPMDSLAATAAPEDSVEILTPTTAAGREFNTVILYGLQEGRWPNLRPRGALLGTTELVDLIEYGSTGQQNPLIKRLTVLQDEYRLFAAAASRASHRVFALAVESAEEQPSLLLDLVTPADQRPAVTQLRPEPPTSARLVAELRRFLETSAAQDQLQSPEAQEAAQALAALADAGIRGADPQQWWGLAELTDTRGLHDPEEKISIYPSAVEKAITNPLAWFTSAAGGTEATDFARSLGVLIHAVAEEHPEESDPEVLTEALAKRWDALGLKPGWQADAEWERAQDMLRQLAQYHARAASRQLLGTELHAEAELTVPTGSNEQLVRISGTIDRIERTPEGQLYIVDLKTGRRATPGAEMSRHPQLGLYQLLLTEAELPEELKAPIHQSALLFVAANQNHTLREQDSAPLDDPAAWPRKQLTAATETMTSASFTARHEPNQDSTSRAGCRIGPLCPLCTDTKQVTQP</sequence>
<feature type="domain" description="UvrD-like helicase C-terminal" evidence="17">
    <location>
        <begin position="330"/>
        <end position="658"/>
    </location>
</feature>
<evidence type="ECO:0000256" key="2">
    <source>
        <dbReference type="ARBA" id="ARBA00022722"/>
    </source>
</evidence>
<dbReference type="PROSITE" id="PS51198">
    <property type="entry name" value="UVRD_HELICASE_ATP_BIND"/>
    <property type="match status" value="1"/>
</dbReference>
<organism evidence="18 19">
    <name type="scientific">Nesterenkonia sedimenti</name>
    <dbReference type="NCBI Taxonomy" id="1463632"/>
    <lineage>
        <taxon>Bacteria</taxon>
        <taxon>Bacillati</taxon>
        <taxon>Actinomycetota</taxon>
        <taxon>Actinomycetes</taxon>
        <taxon>Micrococcales</taxon>
        <taxon>Micrococcaceae</taxon>
        <taxon>Nesterenkonia</taxon>
    </lineage>
</organism>
<keyword evidence="2" id="KW-0540">Nuclease</keyword>
<evidence type="ECO:0000256" key="12">
    <source>
        <dbReference type="ARBA" id="ARBA00034617"/>
    </source>
</evidence>
<dbReference type="Gene3D" id="1.10.10.160">
    <property type="match status" value="1"/>
</dbReference>
<dbReference type="InterPro" id="IPR038726">
    <property type="entry name" value="PDDEXK_AddAB-type"/>
</dbReference>
<dbReference type="InterPro" id="IPR000212">
    <property type="entry name" value="DNA_helicase_UvrD/REP"/>
</dbReference>
<keyword evidence="4" id="KW-0227">DNA damage</keyword>
<dbReference type="Pfam" id="PF13361">
    <property type="entry name" value="UvrD_C"/>
    <property type="match status" value="1"/>
</dbReference>
<evidence type="ECO:0000256" key="10">
    <source>
        <dbReference type="ARBA" id="ARBA00023204"/>
    </source>
</evidence>
<evidence type="ECO:0000256" key="15">
    <source>
        <dbReference type="PROSITE-ProRule" id="PRU00560"/>
    </source>
</evidence>
<keyword evidence="7" id="KW-0269">Exonuclease</keyword>
<dbReference type="InterPro" id="IPR027417">
    <property type="entry name" value="P-loop_NTPase"/>
</dbReference>
<keyword evidence="11" id="KW-0413">Isomerase</keyword>
<dbReference type="AlphaFoldDB" id="A0A7X8YDK5"/>
<evidence type="ECO:0000256" key="3">
    <source>
        <dbReference type="ARBA" id="ARBA00022741"/>
    </source>
</evidence>
<evidence type="ECO:0000256" key="4">
    <source>
        <dbReference type="ARBA" id="ARBA00022763"/>
    </source>
</evidence>
<name>A0A7X8YDK5_9MICC</name>
<proteinExistence type="inferred from homology"/>
<dbReference type="EMBL" id="JABAHY010000003">
    <property type="protein sequence ID" value="NLS09277.1"/>
    <property type="molecule type" value="Genomic_DNA"/>
</dbReference>
<evidence type="ECO:0000256" key="1">
    <source>
        <dbReference type="ARBA" id="ARBA00009922"/>
    </source>
</evidence>
<dbReference type="SUPFAM" id="SSF52540">
    <property type="entry name" value="P-loop containing nucleoside triphosphate hydrolases"/>
    <property type="match status" value="1"/>
</dbReference>
<dbReference type="Proteomes" id="UP000523139">
    <property type="component" value="Unassembled WGS sequence"/>
</dbReference>
<comment type="caution">
    <text evidence="18">The sequence shown here is derived from an EMBL/GenBank/DDBJ whole genome shotgun (WGS) entry which is preliminary data.</text>
</comment>
<dbReference type="PANTHER" id="PTHR11070">
    <property type="entry name" value="UVRD / RECB / PCRA DNA HELICASE FAMILY MEMBER"/>
    <property type="match status" value="1"/>
</dbReference>
<evidence type="ECO:0000256" key="7">
    <source>
        <dbReference type="ARBA" id="ARBA00022839"/>
    </source>
</evidence>
<evidence type="ECO:0000256" key="6">
    <source>
        <dbReference type="ARBA" id="ARBA00022806"/>
    </source>
</evidence>
<evidence type="ECO:0000313" key="19">
    <source>
        <dbReference type="Proteomes" id="UP000523139"/>
    </source>
</evidence>
<dbReference type="Gene3D" id="3.40.50.300">
    <property type="entry name" value="P-loop containing nucleotide triphosphate hydrolases"/>
    <property type="match status" value="2"/>
</dbReference>
<dbReference type="GO" id="GO:0000725">
    <property type="term" value="P:recombinational repair"/>
    <property type="evidence" value="ECO:0007669"/>
    <property type="project" value="TreeGrafter"/>
</dbReference>
<keyword evidence="5 15" id="KW-0378">Hydrolase</keyword>
<keyword evidence="9" id="KW-0238">DNA-binding</keyword>
<dbReference type="PANTHER" id="PTHR11070:SF59">
    <property type="entry name" value="DNA 3'-5' HELICASE"/>
    <property type="match status" value="1"/>
</dbReference>
<dbReference type="EC" id="5.6.2.4" evidence="13"/>
<protein>
    <recommendedName>
        <fullName evidence="13">DNA 3'-5' helicase</fullName>
        <ecNumber evidence="13">5.6.2.4</ecNumber>
    </recommendedName>
</protein>
<dbReference type="Pfam" id="PF00580">
    <property type="entry name" value="UvrD-helicase"/>
    <property type="match status" value="1"/>
</dbReference>
<evidence type="ECO:0000256" key="14">
    <source>
        <dbReference type="ARBA" id="ARBA00048988"/>
    </source>
</evidence>
<dbReference type="InterPro" id="IPR014016">
    <property type="entry name" value="UvrD-like_ATP-bd"/>
</dbReference>
<dbReference type="GO" id="GO:0005524">
    <property type="term" value="F:ATP binding"/>
    <property type="evidence" value="ECO:0007669"/>
    <property type="project" value="UniProtKB-UniRule"/>
</dbReference>
<reference evidence="18 19" key="1">
    <citation type="submission" date="2020-04" db="EMBL/GenBank/DDBJ databases">
        <title>Nesterenkonia sp. nov., isolated from marine sediment.</title>
        <authorList>
            <person name="Zhang G."/>
        </authorList>
    </citation>
    <scope>NUCLEOTIDE SEQUENCE [LARGE SCALE GENOMIC DNA]</scope>
    <source>
        <strain evidence="18 19">MY13</strain>
    </source>
</reference>
<evidence type="ECO:0000256" key="9">
    <source>
        <dbReference type="ARBA" id="ARBA00023125"/>
    </source>
</evidence>
<dbReference type="Gene3D" id="1.10.486.10">
    <property type="entry name" value="PCRA, domain 4"/>
    <property type="match status" value="1"/>
</dbReference>
<dbReference type="InterPro" id="IPR013986">
    <property type="entry name" value="DExx_box_DNA_helicase_dom_sf"/>
</dbReference>
<comment type="catalytic activity">
    <reaction evidence="14">
        <text>ATP + H2O = ADP + phosphate + H(+)</text>
        <dbReference type="Rhea" id="RHEA:13065"/>
        <dbReference type="ChEBI" id="CHEBI:15377"/>
        <dbReference type="ChEBI" id="CHEBI:15378"/>
        <dbReference type="ChEBI" id="CHEBI:30616"/>
        <dbReference type="ChEBI" id="CHEBI:43474"/>
        <dbReference type="ChEBI" id="CHEBI:456216"/>
        <dbReference type="EC" id="5.6.2.4"/>
    </reaction>
</comment>
<evidence type="ECO:0000256" key="5">
    <source>
        <dbReference type="ARBA" id="ARBA00022801"/>
    </source>
</evidence>
<feature type="binding site" evidence="15">
    <location>
        <begin position="19"/>
        <end position="26"/>
    </location>
    <ligand>
        <name>ATP</name>
        <dbReference type="ChEBI" id="CHEBI:30616"/>
    </ligand>
</feature>
<dbReference type="RefSeq" id="WP_168886785.1">
    <property type="nucleotide sequence ID" value="NZ_JABAHY010000003.1"/>
</dbReference>